<proteinExistence type="predicted"/>
<reference evidence="1 2" key="1">
    <citation type="submission" date="2014-04" db="EMBL/GenBank/DDBJ databases">
        <title>Genome assembly of Hyalangium minutum DSM 14724.</title>
        <authorList>
            <person name="Sharma G."/>
            <person name="Subramanian S."/>
        </authorList>
    </citation>
    <scope>NUCLEOTIDE SEQUENCE [LARGE SCALE GENOMIC DNA]</scope>
    <source>
        <strain evidence="1 2">DSM 14724</strain>
    </source>
</reference>
<dbReference type="PROSITE" id="PS51257">
    <property type="entry name" value="PROKAR_LIPOPROTEIN"/>
    <property type="match status" value="1"/>
</dbReference>
<dbReference type="OrthoDB" id="5381602at2"/>
<gene>
    <name evidence="1" type="ORF">DB31_3780</name>
</gene>
<dbReference type="AlphaFoldDB" id="A0A085W4Q3"/>
<protein>
    <submittedName>
        <fullName evidence="1">Putative lipoprotein</fullName>
    </submittedName>
</protein>
<dbReference type="Proteomes" id="UP000028725">
    <property type="component" value="Unassembled WGS sequence"/>
</dbReference>
<sequence length="182" mass="19798">MRPSFRILLIALPLLTTGCGSLFYVEAETDEVCKTQRNVSFPGSIPIPGTVSQTINFPIGDITDTIPQGSTEAQLRVHLFEVTATGGNPELSGVERASVAIRLPSQTTPTKLLEYRRPANQTSTQKISATGSGVLDLNQLLDQDELELTLEASGTLPQRDWTADVRVCAGLWLRTDVLDLIF</sequence>
<evidence type="ECO:0000313" key="2">
    <source>
        <dbReference type="Proteomes" id="UP000028725"/>
    </source>
</evidence>
<name>A0A085W4Q3_9BACT</name>
<dbReference type="EMBL" id="JMCB01000020">
    <property type="protein sequence ID" value="KFE62666.1"/>
    <property type="molecule type" value="Genomic_DNA"/>
</dbReference>
<comment type="caution">
    <text evidence="1">The sequence shown here is derived from an EMBL/GenBank/DDBJ whole genome shotgun (WGS) entry which is preliminary data.</text>
</comment>
<keyword evidence="2" id="KW-1185">Reference proteome</keyword>
<accession>A0A085W4Q3</accession>
<keyword evidence="1" id="KW-0449">Lipoprotein</keyword>
<organism evidence="1 2">
    <name type="scientific">Hyalangium minutum</name>
    <dbReference type="NCBI Taxonomy" id="394096"/>
    <lineage>
        <taxon>Bacteria</taxon>
        <taxon>Pseudomonadati</taxon>
        <taxon>Myxococcota</taxon>
        <taxon>Myxococcia</taxon>
        <taxon>Myxococcales</taxon>
        <taxon>Cystobacterineae</taxon>
        <taxon>Archangiaceae</taxon>
        <taxon>Hyalangium</taxon>
    </lineage>
</organism>
<dbReference type="RefSeq" id="WP_044196918.1">
    <property type="nucleotide sequence ID" value="NZ_JMCB01000020.1"/>
</dbReference>
<evidence type="ECO:0000313" key="1">
    <source>
        <dbReference type="EMBL" id="KFE62666.1"/>
    </source>
</evidence>